<name>A0A418NGG7_9SPHN</name>
<proteinExistence type="predicted"/>
<keyword evidence="1" id="KW-0808">Transferase</keyword>
<dbReference type="RefSeq" id="WP_119514226.1">
    <property type="nucleotide sequence ID" value="NZ_QXFK01000018.1"/>
</dbReference>
<keyword evidence="1" id="KW-0418">Kinase</keyword>
<accession>A0A418NGG7</accession>
<dbReference type="GO" id="GO:0008671">
    <property type="term" value="F:2-dehydro-3-deoxygalactonokinase activity"/>
    <property type="evidence" value="ECO:0007669"/>
    <property type="project" value="InterPro"/>
</dbReference>
<sequence>MKGRFLAVDWGTTNRRVFVIGEYGTVEHTERDDHGVVKVGREGFVQEAAAIRRRLGDLPMLCAGMVGSDRGWVDAGYVPCPARIEDLAAALRWIEPGRIAIVPGLSFEGDDRADTMRGEEVQFLGAVAAGQVPSTALLAQPGTHCKWAHVADGAITRFTTAITGEMFALLKDHSLLAGQIDRAAEDDAAFLAGVERARSPNLLAHLFGVRADVLLGRRSREESASYASGLLIGADVAAHAAGASPFILAGPELGRLYARAVAAFGGEATIVDSHAAFVNGVRLIWDLVQ</sequence>
<dbReference type="Gene3D" id="3.30.420.300">
    <property type="entry name" value="2-keto-3-deoxy-galactonokinase, substrate binding domain"/>
    <property type="match status" value="1"/>
</dbReference>
<evidence type="ECO:0000313" key="2">
    <source>
        <dbReference type="Proteomes" id="UP000285092"/>
    </source>
</evidence>
<dbReference type="InterPro" id="IPR042258">
    <property type="entry name" value="DGOK_N"/>
</dbReference>
<dbReference type="AlphaFoldDB" id="A0A418NGG7"/>
<organism evidence="1 2">
    <name type="scientific">Pelagerythrobacter aerophilus</name>
    <dbReference type="NCBI Taxonomy" id="2306995"/>
    <lineage>
        <taxon>Bacteria</taxon>
        <taxon>Pseudomonadati</taxon>
        <taxon>Pseudomonadota</taxon>
        <taxon>Alphaproteobacteria</taxon>
        <taxon>Sphingomonadales</taxon>
        <taxon>Erythrobacteraceae</taxon>
        <taxon>Pelagerythrobacter</taxon>
    </lineage>
</organism>
<dbReference type="Pfam" id="PF05035">
    <property type="entry name" value="DGOK"/>
    <property type="match status" value="1"/>
</dbReference>
<dbReference type="InterPro" id="IPR007729">
    <property type="entry name" value="DGOK"/>
</dbReference>
<evidence type="ECO:0000313" key="1">
    <source>
        <dbReference type="EMBL" id="RIV77148.1"/>
    </source>
</evidence>
<dbReference type="Proteomes" id="UP000285092">
    <property type="component" value="Unassembled WGS sequence"/>
</dbReference>
<dbReference type="Gene3D" id="3.30.420.310">
    <property type="entry name" value="2-keto-3-deoxy-galactonokinase, C-terminal domain"/>
    <property type="match status" value="1"/>
</dbReference>
<comment type="caution">
    <text evidence="1">The sequence shown here is derived from an EMBL/GenBank/DDBJ whole genome shotgun (WGS) entry which is preliminary data.</text>
</comment>
<reference evidence="1 2" key="1">
    <citation type="submission" date="2018-08" db="EMBL/GenBank/DDBJ databases">
        <title>Altererythrobacter sp.Ery1 and Ery12, the genome sequencing of novel strains in genus Alterythrobacter.</title>
        <authorList>
            <person name="Cheng H."/>
            <person name="Wu Y.-H."/>
            <person name="Fang C."/>
            <person name="Xu X.-W."/>
        </authorList>
    </citation>
    <scope>NUCLEOTIDE SEQUENCE [LARGE SCALE GENOMIC DNA]</scope>
    <source>
        <strain evidence="1 2">Ery1</strain>
    </source>
</reference>
<dbReference type="EMBL" id="QXFK01000018">
    <property type="protein sequence ID" value="RIV77148.1"/>
    <property type="molecule type" value="Genomic_DNA"/>
</dbReference>
<dbReference type="OrthoDB" id="256574at2"/>
<keyword evidence="2" id="KW-1185">Reference proteome</keyword>
<protein>
    <submittedName>
        <fullName evidence="1">2-dehydro-3-deoxygalactonokinase</fullName>
    </submittedName>
</protein>
<dbReference type="GO" id="GO:0034194">
    <property type="term" value="P:D-galactonate catabolic process"/>
    <property type="evidence" value="ECO:0007669"/>
    <property type="project" value="InterPro"/>
</dbReference>
<gene>
    <name evidence="1" type="ORF">D2V04_13715</name>
</gene>
<dbReference type="InterPro" id="IPR042257">
    <property type="entry name" value="DGOK_C"/>
</dbReference>